<protein>
    <submittedName>
        <fullName evidence="1">Uncharacterized protein</fullName>
    </submittedName>
</protein>
<evidence type="ECO:0000313" key="1">
    <source>
        <dbReference type="EnsemblPlants" id="Solyc06g076257.1.1"/>
    </source>
</evidence>
<organism evidence="1">
    <name type="scientific">Solanum lycopersicum</name>
    <name type="common">Tomato</name>
    <name type="synonym">Lycopersicon esculentum</name>
    <dbReference type="NCBI Taxonomy" id="4081"/>
    <lineage>
        <taxon>Eukaryota</taxon>
        <taxon>Viridiplantae</taxon>
        <taxon>Streptophyta</taxon>
        <taxon>Embryophyta</taxon>
        <taxon>Tracheophyta</taxon>
        <taxon>Spermatophyta</taxon>
        <taxon>Magnoliopsida</taxon>
        <taxon>eudicotyledons</taxon>
        <taxon>Gunneridae</taxon>
        <taxon>Pentapetalae</taxon>
        <taxon>asterids</taxon>
        <taxon>lamiids</taxon>
        <taxon>Solanales</taxon>
        <taxon>Solanaceae</taxon>
        <taxon>Solanoideae</taxon>
        <taxon>Solaneae</taxon>
        <taxon>Solanum</taxon>
        <taxon>Solanum subgen. Lycopersicon</taxon>
    </lineage>
</organism>
<evidence type="ECO:0000313" key="2">
    <source>
        <dbReference type="Proteomes" id="UP000004994"/>
    </source>
</evidence>
<dbReference type="Proteomes" id="UP000004994">
    <property type="component" value="Chromosome 6"/>
</dbReference>
<proteinExistence type="predicted"/>
<dbReference type="InParanoid" id="A0A3Q7H471"/>
<reference evidence="1" key="1">
    <citation type="journal article" date="2012" name="Nature">
        <title>The tomato genome sequence provides insights into fleshy fruit evolution.</title>
        <authorList>
            <consortium name="Tomato Genome Consortium"/>
        </authorList>
    </citation>
    <scope>NUCLEOTIDE SEQUENCE [LARGE SCALE GENOMIC DNA]</scope>
    <source>
        <strain evidence="1">cv. Heinz 1706</strain>
    </source>
</reference>
<sequence length="287" mass="32142">MATELLENKGLPSDEILLKLHMGRVTIPLTEPNIGIRVDDNGTGAESLEMNVHRILGAYRLMIIERGHRVWRLMVLMRNSSGRTNLGSIRVDDNGKRAESLEMNNTHEACLCTQDLGSIRVDDNGTRAENLETFKRHASGRTVVSLMEDYTWDVASTQDLESIRVDDNRTRTEGLEMIGTQGHAAGRTVVSLVEDYTWDVASTQDLGRTNSQSIKHRDDGLQHPGVLLPHLLADIREALLMHPIWDSHNALLESLLCKYQDLAVCPPIRTQEVVVNFEAKLMAAMEL</sequence>
<dbReference type="EnsemblPlants" id="Solyc06g076257.1.1">
    <property type="protein sequence ID" value="Solyc06g076257.1.1"/>
    <property type="gene ID" value="Solyc06g076257.1"/>
</dbReference>
<accession>A0A3Q7H471</accession>
<keyword evidence="2" id="KW-1185">Reference proteome</keyword>
<dbReference type="AlphaFoldDB" id="A0A3Q7H471"/>
<reference evidence="1" key="2">
    <citation type="submission" date="2019-01" db="UniProtKB">
        <authorList>
            <consortium name="EnsemblPlants"/>
        </authorList>
    </citation>
    <scope>IDENTIFICATION</scope>
    <source>
        <strain evidence="1">cv. Heinz 1706</strain>
    </source>
</reference>
<dbReference type="Gramene" id="Solyc06g076257.1.1">
    <property type="protein sequence ID" value="Solyc06g076257.1.1"/>
    <property type="gene ID" value="Solyc06g076257.1"/>
</dbReference>
<name>A0A3Q7H471_SOLLC</name>